<evidence type="ECO:0000313" key="1">
    <source>
        <dbReference type="EMBL" id="MBX13723.1"/>
    </source>
</evidence>
<accession>A0A2P2L6X3</accession>
<reference evidence="1" key="1">
    <citation type="submission" date="2018-02" db="EMBL/GenBank/DDBJ databases">
        <title>Rhizophora mucronata_Transcriptome.</title>
        <authorList>
            <person name="Meera S.P."/>
            <person name="Sreeshan A."/>
            <person name="Augustine A."/>
        </authorList>
    </citation>
    <scope>NUCLEOTIDE SEQUENCE</scope>
    <source>
        <tissue evidence="1">Leaf</tissue>
    </source>
</reference>
<protein>
    <submittedName>
        <fullName evidence="1">Uncharacterized protein</fullName>
    </submittedName>
</protein>
<dbReference type="AlphaFoldDB" id="A0A2P2L6X3"/>
<sequence>MFIINVLVKRRAFAHWKRSRLIWFQGRRDQE</sequence>
<name>A0A2P2L6X3_RHIMU</name>
<proteinExistence type="predicted"/>
<organism evidence="1">
    <name type="scientific">Rhizophora mucronata</name>
    <name type="common">Asiatic mangrove</name>
    <dbReference type="NCBI Taxonomy" id="61149"/>
    <lineage>
        <taxon>Eukaryota</taxon>
        <taxon>Viridiplantae</taxon>
        <taxon>Streptophyta</taxon>
        <taxon>Embryophyta</taxon>
        <taxon>Tracheophyta</taxon>
        <taxon>Spermatophyta</taxon>
        <taxon>Magnoliopsida</taxon>
        <taxon>eudicotyledons</taxon>
        <taxon>Gunneridae</taxon>
        <taxon>Pentapetalae</taxon>
        <taxon>rosids</taxon>
        <taxon>fabids</taxon>
        <taxon>Malpighiales</taxon>
        <taxon>Rhizophoraceae</taxon>
        <taxon>Rhizophora</taxon>
    </lineage>
</organism>
<dbReference type="EMBL" id="GGEC01033239">
    <property type="protein sequence ID" value="MBX13723.1"/>
    <property type="molecule type" value="Transcribed_RNA"/>
</dbReference>